<accession>A0A3B1E1I7</accession>
<evidence type="ECO:0000313" key="2">
    <source>
        <dbReference type="EMBL" id="VAX42230.1"/>
    </source>
</evidence>
<dbReference type="EMBL" id="UOGL01000634">
    <property type="protein sequence ID" value="VAX42230.1"/>
    <property type="molecule type" value="Genomic_DNA"/>
</dbReference>
<evidence type="ECO:0000256" key="1">
    <source>
        <dbReference type="SAM" id="MobiDB-lite"/>
    </source>
</evidence>
<dbReference type="InterPro" id="IPR036700">
    <property type="entry name" value="BOBF_sf"/>
</dbReference>
<dbReference type="Gene3D" id="2.40.50.200">
    <property type="entry name" value="Bacterial OB-fold"/>
    <property type="match status" value="1"/>
</dbReference>
<organism evidence="2">
    <name type="scientific">hydrothermal vent metagenome</name>
    <dbReference type="NCBI Taxonomy" id="652676"/>
    <lineage>
        <taxon>unclassified sequences</taxon>
        <taxon>metagenomes</taxon>
        <taxon>ecological metagenomes</taxon>
    </lineage>
</organism>
<feature type="compositionally biased region" description="Polar residues" evidence="1">
    <location>
        <begin position="42"/>
        <end position="54"/>
    </location>
</feature>
<dbReference type="PROSITE" id="PS51257">
    <property type="entry name" value="PROKAR_LIPOPROTEIN"/>
    <property type="match status" value="1"/>
</dbReference>
<feature type="region of interest" description="Disordered" evidence="1">
    <location>
        <begin position="32"/>
        <end position="61"/>
    </location>
</feature>
<reference evidence="2" key="1">
    <citation type="submission" date="2018-06" db="EMBL/GenBank/DDBJ databases">
        <authorList>
            <person name="Zhirakovskaya E."/>
        </authorList>
    </citation>
    <scope>NUCLEOTIDE SEQUENCE</scope>
</reference>
<protein>
    <recommendedName>
        <fullName evidence="3">DUF4920 domain-containing protein</fullName>
    </recommendedName>
</protein>
<evidence type="ECO:0008006" key="3">
    <source>
        <dbReference type="Google" id="ProtNLM"/>
    </source>
</evidence>
<name>A0A3B1E1I7_9ZZZZ</name>
<sequence>MKNSVNQKSIARTVGIILLVIAGSGITGCQSEIGSPPKEKSATANNPVSANDVSSEARKPISSLTEKSIDQTVAVQGEIVQQCPAVGCWLRLKDDTGELFVDLKPGDLALSEKRVGQQARITGRMVKEGGQLKLEAEKLEFISPDSTSNHGKK</sequence>
<proteinExistence type="predicted"/>
<gene>
    <name evidence="2" type="ORF">MNBD_PLANCTO02-2115</name>
</gene>
<dbReference type="AlphaFoldDB" id="A0A3B1E1I7"/>